<gene>
    <name evidence="19" type="ORF">H9785_04060</name>
</gene>
<organism evidence="19 20">
    <name type="scientific">Candidatus Bacteroides intestinavium</name>
    <dbReference type="NCBI Taxonomy" id="2838469"/>
    <lineage>
        <taxon>Bacteria</taxon>
        <taxon>Pseudomonadati</taxon>
        <taxon>Bacteroidota</taxon>
        <taxon>Bacteroidia</taxon>
        <taxon>Bacteroidales</taxon>
        <taxon>Bacteroidaceae</taxon>
        <taxon>Bacteroides</taxon>
    </lineage>
</organism>
<evidence type="ECO:0000259" key="18">
    <source>
        <dbReference type="Pfam" id="PF02544"/>
    </source>
</evidence>
<evidence type="ECO:0000313" key="19">
    <source>
        <dbReference type="EMBL" id="HJA83128.1"/>
    </source>
</evidence>
<dbReference type="PROSITE" id="PS50244">
    <property type="entry name" value="S5A_REDUCTASE"/>
    <property type="match status" value="1"/>
</dbReference>
<dbReference type="Gene3D" id="1.20.120.1630">
    <property type="match status" value="1"/>
</dbReference>
<sequence length="255" mass="29183">MSQETFQIFLYVMSGIAFVVFVSLYFVRAGYGIFRTAQWGPSVNNKLGWILMEAPVFIVMFILWAWSGTGFTMPQYLFFLLFQLHYLQRSFVFPFLLKGKSRMPLSIMTMGIVFNILNGVMQAGGLFWFPNEAYASGLAYLSEPHALAGLFLFLAGMGINLHSDHVIRHLRKPGDTRHYLPARGCYKYVTSANYFGELVEWIGFALLTASPAAWVFVWWTAANLVPRANAIYHKYIEEFGTEAVGKRKRIIPYLY</sequence>
<dbReference type="PANTHER" id="PTHR10556:SF57">
    <property type="entry name" value="3-OXO-5-ALPHA-STEROID 4-DEHYDROGENASE 1"/>
    <property type="match status" value="1"/>
</dbReference>
<evidence type="ECO:0000256" key="8">
    <source>
        <dbReference type="ARBA" id="ARBA00022989"/>
    </source>
</evidence>
<keyword evidence="10" id="KW-0443">Lipid metabolism</keyword>
<feature type="transmembrane region" description="Helical" evidence="17">
    <location>
        <begin position="47"/>
        <end position="66"/>
    </location>
</feature>
<dbReference type="PANTHER" id="PTHR10556">
    <property type="entry name" value="3-OXO-5-ALPHA-STEROID 4-DEHYDROGENASE"/>
    <property type="match status" value="1"/>
</dbReference>
<evidence type="ECO:0000256" key="2">
    <source>
        <dbReference type="ARBA" id="ARBA00004524"/>
    </source>
</evidence>
<dbReference type="InterPro" id="IPR039357">
    <property type="entry name" value="SRD5A/TECR"/>
</dbReference>
<dbReference type="GO" id="GO:0003865">
    <property type="term" value="F:3-oxo-5-alpha-steroid 4-dehydrogenase activity"/>
    <property type="evidence" value="ECO:0007669"/>
    <property type="project" value="InterPro"/>
</dbReference>
<dbReference type="EMBL" id="DWZE01000053">
    <property type="protein sequence ID" value="HJA83128.1"/>
    <property type="molecule type" value="Genomic_DNA"/>
</dbReference>
<evidence type="ECO:0000256" key="11">
    <source>
        <dbReference type="ARBA" id="ARBA00023136"/>
    </source>
</evidence>
<dbReference type="Proteomes" id="UP000823860">
    <property type="component" value="Unassembled WGS sequence"/>
</dbReference>
<keyword evidence="3 17" id="KW-0812">Transmembrane</keyword>
<dbReference type="GO" id="GO:0016020">
    <property type="term" value="C:membrane"/>
    <property type="evidence" value="ECO:0007669"/>
    <property type="project" value="InterPro"/>
</dbReference>
<reference evidence="19" key="2">
    <citation type="submission" date="2021-04" db="EMBL/GenBank/DDBJ databases">
        <authorList>
            <person name="Gilroy R."/>
        </authorList>
    </citation>
    <scope>NUCLEOTIDE SEQUENCE</scope>
    <source>
        <strain evidence="19">ChiHecec1B25-7008</strain>
    </source>
</reference>
<dbReference type="InterPro" id="IPR016636">
    <property type="entry name" value="3-oxo-5-alpha-steroid_4-DH"/>
</dbReference>
<feature type="transmembrane region" description="Helical" evidence="17">
    <location>
        <begin position="109"/>
        <end position="129"/>
    </location>
</feature>
<feature type="transmembrane region" description="Helical" evidence="17">
    <location>
        <begin position="144"/>
        <end position="162"/>
    </location>
</feature>
<evidence type="ECO:0000256" key="12">
    <source>
        <dbReference type="ARBA" id="ARBA00037789"/>
    </source>
</evidence>
<dbReference type="InterPro" id="IPR001104">
    <property type="entry name" value="3-oxo-5_a-steroid_4-DH_C"/>
</dbReference>
<evidence type="ECO:0000313" key="20">
    <source>
        <dbReference type="Proteomes" id="UP000823860"/>
    </source>
</evidence>
<evidence type="ECO:0000256" key="16">
    <source>
        <dbReference type="ARBA" id="ARBA00049166"/>
    </source>
</evidence>
<proteinExistence type="predicted"/>
<accession>A0A9D2HS60</accession>
<dbReference type="AlphaFoldDB" id="A0A9D2HS60"/>
<comment type="function">
    <text evidence="12">Converts testosterone into 5-alpha-dihydrotestosterone and progesterone or corticosterone into their corresponding 5-alpha-3-oxosteroids. It plays a central role in sexual differentiation and androgen physiology.</text>
</comment>
<keyword evidence="9" id="KW-0560">Oxidoreductase</keyword>
<keyword evidence="6" id="KW-0492">Microsome</keyword>
<keyword evidence="5" id="KW-0256">Endoplasmic reticulum</keyword>
<dbReference type="PIRSF" id="PIRSF015596">
    <property type="entry name" value="5_alpha-SR2"/>
    <property type="match status" value="1"/>
</dbReference>
<dbReference type="Pfam" id="PF02544">
    <property type="entry name" value="Steroid_dh"/>
    <property type="match status" value="1"/>
</dbReference>
<dbReference type="GO" id="GO:0030154">
    <property type="term" value="P:cell differentiation"/>
    <property type="evidence" value="ECO:0007669"/>
    <property type="project" value="UniProtKB-KW"/>
</dbReference>
<keyword evidence="11 17" id="KW-0472">Membrane</keyword>
<evidence type="ECO:0000256" key="14">
    <source>
        <dbReference type="ARBA" id="ARBA00041664"/>
    </source>
</evidence>
<reference evidence="19" key="1">
    <citation type="journal article" date="2021" name="PeerJ">
        <title>Extensive microbial diversity within the chicken gut microbiome revealed by metagenomics and culture.</title>
        <authorList>
            <person name="Gilroy R."/>
            <person name="Ravi A."/>
            <person name="Getino M."/>
            <person name="Pursley I."/>
            <person name="Horton D.L."/>
            <person name="Alikhan N.F."/>
            <person name="Baker D."/>
            <person name="Gharbi K."/>
            <person name="Hall N."/>
            <person name="Watson M."/>
            <person name="Adriaenssens E.M."/>
            <person name="Foster-Nyarko E."/>
            <person name="Jarju S."/>
            <person name="Secka A."/>
            <person name="Antonio M."/>
            <person name="Oren A."/>
            <person name="Chaudhuri R.R."/>
            <person name="La Ragione R."/>
            <person name="Hildebrand F."/>
            <person name="Pallen M.J."/>
        </authorList>
    </citation>
    <scope>NUCLEOTIDE SEQUENCE</scope>
    <source>
        <strain evidence="19">ChiHecec1B25-7008</strain>
    </source>
</reference>
<protein>
    <recommendedName>
        <fullName evidence="13">3-oxo-5-alpha-steroid 4-dehydrogenase 1</fullName>
    </recommendedName>
    <alternativeName>
        <fullName evidence="14">SR type 1</fullName>
    </alternativeName>
    <alternativeName>
        <fullName evidence="15">Steroid 5-alpha-reductase 1</fullName>
    </alternativeName>
</protein>
<dbReference type="FunFam" id="1.20.120.1630:FF:000014">
    <property type="entry name" value="Steroid 5-alpha reductase, putative"/>
    <property type="match status" value="1"/>
</dbReference>
<evidence type="ECO:0000256" key="7">
    <source>
        <dbReference type="ARBA" id="ARBA00022857"/>
    </source>
</evidence>
<name>A0A9D2HS60_9BACE</name>
<evidence type="ECO:0000256" key="10">
    <source>
        <dbReference type="ARBA" id="ARBA00023098"/>
    </source>
</evidence>
<comment type="caution">
    <text evidence="19">The sequence shown here is derived from an EMBL/GenBank/DDBJ whole genome shotgun (WGS) entry which is preliminary data.</text>
</comment>
<evidence type="ECO:0000256" key="3">
    <source>
        <dbReference type="ARBA" id="ARBA00022692"/>
    </source>
</evidence>
<keyword evidence="4" id="KW-0221">Differentiation</keyword>
<evidence type="ECO:0000256" key="9">
    <source>
        <dbReference type="ARBA" id="ARBA00023002"/>
    </source>
</evidence>
<evidence type="ECO:0000256" key="5">
    <source>
        <dbReference type="ARBA" id="ARBA00022824"/>
    </source>
</evidence>
<dbReference type="GO" id="GO:0006694">
    <property type="term" value="P:steroid biosynthetic process"/>
    <property type="evidence" value="ECO:0007669"/>
    <property type="project" value="TreeGrafter"/>
</dbReference>
<comment type="subcellular location">
    <subcellularLocation>
        <location evidence="1">Endoplasmic reticulum membrane</location>
        <topology evidence="1">Multi-pass membrane protein</topology>
    </subcellularLocation>
    <subcellularLocation>
        <location evidence="2">Microsome membrane</location>
    </subcellularLocation>
</comment>
<feature type="domain" description="3-oxo-5-alpha-steroid 4-dehydrogenase C-terminal" evidence="18">
    <location>
        <begin position="102"/>
        <end position="255"/>
    </location>
</feature>
<comment type="catalytic activity">
    <reaction evidence="16">
        <text>androst-4-ene-3,17-dione + NADPH + H(+) = 5alpha-androstan-3,17-dione + NADP(+)</text>
        <dbReference type="Rhea" id="RHEA:50816"/>
        <dbReference type="ChEBI" id="CHEBI:15378"/>
        <dbReference type="ChEBI" id="CHEBI:15994"/>
        <dbReference type="ChEBI" id="CHEBI:16422"/>
        <dbReference type="ChEBI" id="CHEBI:57783"/>
        <dbReference type="ChEBI" id="CHEBI:58349"/>
    </reaction>
    <physiologicalReaction direction="left-to-right" evidence="16">
        <dbReference type="Rhea" id="RHEA:50817"/>
    </physiologicalReaction>
</comment>
<evidence type="ECO:0000256" key="4">
    <source>
        <dbReference type="ARBA" id="ARBA00022782"/>
    </source>
</evidence>
<evidence type="ECO:0000256" key="17">
    <source>
        <dbReference type="SAM" id="Phobius"/>
    </source>
</evidence>
<evidence type="ECO:0000256" key="15">
    <source>
        <dbReference type="ARBA" id="ARBA00042579"/>
    </source>
</evidence>
<evidence type="ECO:0000256" key="13">
    <source>
        <dbReference type="ARBA" id="ARBA00039428"/>
    </source>
</evidence>
<keyword evidence="8 17" id="KW-1133">Transmembrane helix</keyword>
<evidence type="ECO:0000256" key="1">
    <source>
        <dbReference type="ARBA" id="ARBA00004477"/>
    </source>
</evidence>
<evidence type="ECO:0000256" key="6">
    <source>
        <dbReference type="ARBA" id="ARBA00022848"/>
    </source>
</evidence>
<feature type="transmembrane region" description="Helical" evidence="17">
    <location>
        <begin position="6"/>
        <end position="27"/>
    </location>
</feature>
<keyword evidence="7" id="KW-0521">NADP</keyword>